<dbReference type="RefSeq" id="WP_264990459.1">
    <property type="nucleotide sequence ID" value="NZ_BRZA01000012.1"/>
</dbReference>
<keyword evidence="1" id="KW-0472">Membrane</keyword>
<gene>
    <name evidence="2" type="ORF">LYSBPC_36770</name>
</gene>
<sequence length="84" mass="9716">MLKDEWKNEHELQQQLDRFDVPIPEKLATYKKNRWDRFITYLGAPAKDPFEQISSTSFGYTALRIVPLACAVILALVQLFSVAM</sequence>
<keyword evidence="1" id="KW-1133">Transmembrane helix</keyword>
<keyword evidence="1" id="KW-0812">Transmembrane</keyword>
<reference evidence="2" key="1">
    <citation type="submission" date="2022-08" db="EMBL/GenBank/DDBJ databases">
        <title>Draft genome sequence of Lysinibacillus sp. strain KH24.</title>
        <authorList>
            <person name="Kanbe H."/>
            <person name="Itoh H."/>
        </authorList>
    </citation>
    <scope>NUCLEOTIDE SEQUENCE</scope>
    <source>
        <strain evidence="2">KH24</strain>
    </source>
</reference>
<accession>A0ABQ5NQC2</accession>
<evidence type="ECO:0000313" key="3">
    <source>
        <dbReference type="Proteomes" id="UP001065593"/>
    </source>
</evidence>
<dbReference type="Proteomes" id="UP001065593">
    <property type="component" value="Unassembled WGS sequence"/>
</dbReference>
<dbReference type="EMBL" id="BRZA01000012">
    <property type="protein sequence ID" value="GLC90550.1"/>
    <property type="molecule type" value="Genomic_DNA"/>
</dbReference>
<keyword evidence="3" id="KW-1185">Reference proteome</keyword>
<proteinExistence type="predicted"/>
<organism evidence="2 3">
    <name type="scientific">Lysinibacillus piscis</name>
    <dbReference type="NCBI Taxonomy" id="2518931"/>
    <lineage>
        <taxon>Bacteria</taxon>
        <taxon>Bacillati</taxon>
        <taxon>Bacillota</taxon>
        <taxon>Bacilli</taxon>
        <taxon>Bacillales</taxon>
        <taxon>Bacillaceae</taxon>
        <taxon>Lysinibacillus</taxon>
    </lineage>
</organism>
<feature type="transmembrane region" description="Helical" evidence="1">
    <location>
        <begin position="65"/>
        <end position="83"/>
    </location>
</feature>
<protein>
    <submittedName>
        <fullName evidence="2">Uncharacterized protein</fullName>
    </submittedName>
</protein>
<name>A0ABQ5NQC2_9BACI</name>
<evidence type="ECO:0000256" key="1">
    <source>
        <dbReference type="SAM" id="Phobius"/>
    </source>
</evidence>
<evidence type="ECO:0000313" key="2">
    <source>
        <dbReference type="EMBL" id="GLC90550.1"/>
    </source>
</evidence>
<comment type="caution">
    <text evidence="2">The sequence shown here is derived from an EMBL/GenBank/DDBJ whole genome shotgun (WGS) entry which is preliminary data.</text>
</comment>